<sequence>MNSIKKVTLAILLTTMSLTATQAWGLGKFAERLKNLPLNNPTTESSSSDKKSTEAAALNVLVGLVKTESTEEEVAMGQDMASMILGAAKLHTNKKIQNYVNLVGRNIASQSERPDLPWTFGVLDTTSVNAFSAPGGYVLISKGLYDLLKTEDELAAVLGHEIAHVVHKHHFNVIKKQSMVALGADLANQKNDKKIAQMATSMLGNMMARGLDKSSEYEADRDGLVLAARAGYDSSAMLRVLESLELHGKRDQTALAHMFATHPAPAVREQEIVKVVNSDIEAAAVLSPAQGRIKHYR</sequence>
<dbReference type="Gene3D" id="3.30.2010.10">
    <property type="entry name" value="Metalloproteases ('zincins'), catalytic domain"/>
    <property type="match status" value="1"/>
</dbReference>
<dbReference type="InterPro" id="IPR051156">
    <property type="entry name" value="Mito/Outer_Membr_Metalloprot"/>
</dbReference>
<evidence type="ECO:0000256" key="2">
    <source>
        <dbReference type="ARBA" id="ARBA00022723"/>
    </source>
</evidence>
<keyword evidence="10" id="KW-1185">Reference proteome</keyword>
<keyword evidence="1 6" id="KW-0645">Protease</keyword>
<keyword evidence="5 6" id="KW-0482">Metalloprotease</keyword>
<feature type="domain" description="Peptidase M48" evidence="8">
    <location>
        <begin position="97"/>
        <end position="273"/>
    </location>
</feature>
<dbReference type="Proteomes" id="UP001241056">
    <property type="component" value="Unassembled WGS sequence"/>
</dbReference>
<feature type="chain" id="PRO_5046588332" evidence="7">
    <location>
        <begin position="23"/>
        <end position="297"/>
    </location>
</feature>
<evidence type="ECO:0000256" key="5">
    <source>
        <dbReference type="ARBA" id="ARBA00023049"/>
    </source>
</evidence>
<feature type="signal peptide" evidence="7">
    <location>
        <begin position="1"/>
        <end position="22"/>
    </location>
</feature>
<reference evidence="9 10" key="1">
    <citation type="submission" date="2023-06" db="EMBL/GenBank/DDBJ databases">
        <title>Thiopseudomonas sp. CY1220 draft genome sequence.</title>
        <authorList>
            <person name="Zhao G."/>
            <person name="An M."/>
        </authorList>
    </citation>
    <scope>NUCLEOTIDE SEQUENCE [LARGE SCALE GENOMIC DNA]</scope>
    <source>
        <strain evidence="9 10">CY1220</strain>
    </source>
</reference>
<evidence type="ECO:0000313" key="9">
    <source>
        <dbReference type="EMBL" id="MDM7858160.1"/>
    </source>
</evidence>
<evidence type="ECO:0000256" key="4">
    <source>
        <dbReference type="ARBA" id="ARBA00022833"/>
    </source>
</evidence>
<evidence type="ECO:0000256" key="7">
    <source>
        <dbReference type="SAM" id="SignalP"/>
    </source>
</evidence>
<keyword evidence="7" id="KW-0732">Signal</keyword>
<gene>
    <name evidence="9" type="ORF">QEZ41_07700</name>
</gene>
<dbReference type="InterPro" id="IPR001915">
    <property type="entry name" value="Peptidase_M48"/>
</dbReference>
<comment type="similarity">
    <text evidence="6">Belongs to the peptidase M48 family.</text>
</comment>
<protein>
    <submittedName>
        <fullName evidence="9">M48 family metalloprotease</fullName>
        <ecNumber evidence="9">3.4.24.-</ecNumber>
    </submittedName>
</protein>
<accession>A0ABT7SPP5</accession>
<evidence type="ECO:0000256" key="3">
    <source>
        <dbReference type="ARBA" id="ARBA00022801"/>
    </source>
</evidence>
<organism evidence="9 10">
    <name type="scientific">Thiopseudomonas acetoxidans</name>
    <dbReference type="NCBI Taxonomy" id="3041622"/>
    <lineage>
        <taxon>Bacteria</taxon>
        <taxon>Pseudomonadati</taxon>
        <taxon>Pseudomonadota</taxon>
        <taxon>Gammaproteobacteria</taxon>
        <taxon>Pseudomonadales</taxon>
        <taxon>Pseudomonadaceae</taxon>
        <taxon>Thiopseudomonas</taxon>
    </lineage>
</organism>
<dbReference type="PANTHER" id="PTHR22726">
    <property type="entry name" value="METALLOENDOPEPTIDASE OMA1"/>
    <property type="match status" value="1"/>
</dbReference>
<keyword evidence="4 6" id="KW-0862">Zinc</keyword>
<evidence type="ECO:0000259" key="8">
    <source>
        <dbReference type="Pfam" id="PF01435"/>
    </source>
</evidence>
<evidence type="ECO:0000313" key="10">
    <source>
        <dbReference type="Proteomes" id="UP001241056"/>
    </source>
</evidence>
<keyword evidence="2" id="KW-0479">Metal-binding</keyword>
<keyword evidence="3 6" id="KW-0378">Hydrolase</keyword>
<dbReference type="EC" id="3.4.24.-" evidence="9"/>
<comment type="caution">
    <text evidence="9">The sequence shown here is derived from an EMBL/GenBank/DDBJ whole genome shotgun (WGS) entry which is preliminary data.</text>
</comment>
<proteinExistence type="inferred from homology"/>
<evidence type="ECO:0000256" key="6">
    <source>
        <dbReference type="RuleBase" id="RU003983"/>
    </source>
</evidence>
<evidence type="ECO:0000256" key="1">
    <source>
        <dbReference type="ARBA" id="ARBA00022670"/>
    </source>
</evidence>
<dbReference type="PANTHER" id="PTHR22726:SF1">
    <property type="entry name" value="METALLOENDOPEPTIDASE OMA1, MITOCHONDRIAL"/>
    <property type="match status" value="1"/>
</dbReference>
<name>A0ABT7SPP5_9GAMM</name>
<dbReference type="EMBL" id="JAUCDY010000008">
    <property type="protein sequence ID" value="MDM7858160.1"/>
    <property type="molecule type" value="Genomic_DNA"/>
</dbReference>
<dbReference type="Pfam" id="PF01435">
    <property type="entry name" value="Peptidase_M48"/>
    <property type="match status" value="1"/>
</dbReference>
<dbReference type="GO" id="GO:0008237">
    <property type="term" value="F:metallopeptidase activity"/>
    <property type="evidence" value="ECO:0007669"/>
    <property type="project" value="UniProtKB-KW"/>
</dbReference>
<comment type="cofactor">
    <cofactor evidence="6">
        <name>Zn(2+)</name>
        <dbReference type="ChEBI" id="CHEBI:29105"/>
    </cofactor>
    <text evidence="6">Binds 1 zinc ion per subunit.</text>
</comment>